<evidence type="ECO:0000256" key="10">
    <source>
        <dbReference type="SAM" id="MobiDB-lite"/>
    </source>
</evidence>
<keyword evidence="3" id="KW-0808">Transferase</keyword>
<proteinExistence type="predicted"/>
<gene>
    <name evidence="11" type="ORF">CLAFUR5_07720</name>
</gene>
<evidence type="ECO:0000256" key="5">
    <source>
        <dbReference type="ARBA" id="ARBA00022990"/>
    </source>
</evidence>
<keyword evidence="4" id="KW-0227">DNA damage</keyword>
<dbReference type="PROSITE" id="PS51728">
    <property type="entry name" value="RTT109_HAT"/>
    <property type="match status" value="1"/>
</dbReference>
<sequence>MTLKDDLKAALPTGFNANVRYVRSRPKACEPLFSALPGQQAEKTRVAGHFLAVSISPDSEATSTTNATSQQPRDVISFAIEVSVYTTKQLTTIFISKVDSTAHTSKVKPSPVKTTVTTLLQYLANKELRRHPRRKVVISLFARAQAQYLFPGSADSKTKHVLDDRQLIKWWARVLDPIIPRSGTSTDVTNICTIANGVTNENSSNQPVEPDVRYQGYLTVPGFAKNELRSFMPTPATTSPDTTPRWKPEHPLMDLARTRGLPEHAPPRCLLPRFEDDPKARYMTDLDEEIGIAHDAEVTISPSKRKSGRWNSVRSLDQFWEMMAFRQECSSGRAVGFLWLVISPEGSDAHGLGESQGGSQMTDFNSQETVFSQESLPPTNDLQPTSDPSVPLCSSPKKKRRKPLTGPVIPRQPRLKKADSSTLSHASVQDGEGLAVSKDGYDKVIHTLLQLDFANLDISVQSTSKWVKEVIGISGSGDFSFRVEGTANATTLVGAGQGNGNTVNDLGGMIRKKRKANDVAPAEAQQEAVPAVNVLSTNMVRKKPKAAVP</sequence>
<keyword evidence="5" id="KW-0007">Acetylation</keyword>
<dbReference type="GO" id="GO:0032931">
    <property type="term" value="F:histone H3K56 acetyltransferase activity"/>
    <property type="evidence" value="ECO:0007669"/>
    <property type="project" value="TreeGrafter"/>
</dbReference>
<comment type="catalytic activity">
    <reaction evidence="9">
        <text>L-lysyl-[histone] + acetyl-CoA = N(6)-acetyl-L-lysyl-[histone] + CoA + H(+)</text>
        <dbReference type="Rhea" id="RHEA:21992"/>
        <dbReference type="Rhea" id="RHEA-COMP:9845"/>
        <dbReference type="Rhea" id="RHEA-COMP:11338"/>
        <dbReference type="ChEBI" id="CHEBI:15378"/>
        <dbReference type="ChEBI" id="CHEBI:29969"/>
        <dbReference type="ChEBI" id="CHEBI:57287"/>
        <dbReference type="ChEBI" id="CHEBI:57288"/>
        <dbReference type="ChEBI" id="CHEBI:61930"/>
        <dbReference type="EC" id="2.3.1.48"/>
    </reaction>
    <physiologicalReaction direction="left-to-right" evidence="9">
        <dbReference type="Rhea" id="RHEA:21993"/>
    </physiologicalReaction>
</comment>
<dbReference type="PANTHER" id="PTHR31571">
    <property type="entry name" value="ALTERED INHERITANCE OF MITOCHONDRIA PROTEIN 6"/>
    <property type="match status" value="1"/>
</dbReference>
<reference evidence="11" key="2">
    <citation type="journal article" date="2022" name="Microb. Genom.">
        <title>A chromosome-scale genome assembly of the tomato pathogen Cladosporium fulvum reveals a compartmentalized genome architecture and the presence of a dispensable chromosome.</title>
        <authorList>
            <person name="Zaccaron A.Z."/>
            <person name="Chen L.H."/>
            <person name="Samaras A."/>
            <person name="Stergiopoulos I."/>
        </authorList>
    </citation>
    <scope>NUCLEOTIDE SEQUENCE</scope>
    <source>
        <strain evidence="11">Race5_Kim</strain>
    </source>
</reference>
<dbReference type="GO" id="GO:0005634">
    <property type="term" value="C:nucleus"/>
    <property type="evidence" value="ECO:0007669"/>
    <property type="project" value="UniProtKB-SubCell"/>
</dbReference>
<dbReference type="InterPro" id="IPR051236">
    <property type="entry name" value="HAT_RTT109-like"/>
</dbReference>
<dbReference type="OrthoDB" id="3361892at2759"/>
<keyword evidence="12" id="KW-1185">Reference proteome</keyword>
<dbReference type="EMBL" id="CP090168">
    <property type="protein sequence ID" value="UJO18454.1"/>
    <property type="molecule type" value="Genomic_DNA"/>
</dbReference>
<reference evidence="11" key="1">
    <citation type="submission" date="2021-12" db="EMBL/GenBank/DDBJ databases">
        <authorList>
            <person name="Zaccaron A."/>
            <person name="Stergiopoulos I."/>
        </authorList>
    </citation>
    <scope>NUCLEOTIDE SEQUENCE</scope>
    <source>
        <strain evidence="11">Race5_Kim</strain>
    </source>
</reference>
<dbReference type="SMART" id="SM01250">
    <property type="entry name" value="KAT11"/>
    <property type="match status" value="1"/>
</dbReference>
<feature type="region of interest" description="Disordered" evidence="10">
    <location>
        <begin position="369"/>
        <end position="432"/>
    </location>
</feature>
<comment type="subcellular location">
    <subcellularLocation>
        <location evidence="1">Nucleus</location>
    </subcellularLocation>
</comment>
<evidence type="ECO:0000313" key="12">
    <source>
        <dbReference type="Proteomes" id="UP000756132"/>
    </source>
</evidence>
<dbReference type="EC" id="2.3.1.48" evidence="2"/>
<dbReference type="KEGG" id="ffu:CLAFUR5_07720"/>
<keyword evidence="7" id="KW-0804">Transcription</keyword>
<dbReference type="OMA" id="DQLWVGQ"/>
<dbReference type="Pfam" id="PF08214">
    <property type="entry name" value="HAT_KAT11"/>
    <property type="match status" value="1"/>
</dbReference>
<evidence type="ECO:0000256" key="4">
    <source>
        <dbReference type="ARBA" id="ARBA00022763"/>
    </source>
</evidence>
<accession>A0A9Q8LJ51</accession>
<evidence type="ECO:0000256" key="9">
    <source>
        <dbReference type="ARBA" id="ARBA00048940"/>
    </source>
</evidence>
<name>A0A9Q8LJ51_PASFU</name>
<evidence type="ECO:0000256" key="2">
    <source>
        <dbReference type="ARBA" id="ARBA00013184"/>
    </source>
</evidence>
<dbReference type="InterPro" id="IPR013178">
    <property type="entry name" value="Histone_AcTrfase_Rtt109/CBP"/>
</dbReference>
<dbReference type="RefSeq" id="XP_047762820.1">
    <property type="nucleotide sequence ID" value="XM_047906868.1"/>
</dbReference>
<keyword evidence="6" id="KW-0805">Transcription regulation</keyword>
<dbReference type="AlphaFoldDB" id="A0A9Q8LJ51"/>
<evidence type="ECO:0000313" key="11">
    <source>
        <dbReference type="EMBL" id="UJO18454.1"/>
    </source>
</evidence>
<evidence type="ECO:0000256" key="6">
    <source>
        <dbReference type="ARBA" id="ARBA00023015"/>
    </source>
</evidence>
<organism evidence="11 12">
    <name type="scientific">Passalora fulva</name>
    <name type="common">Tomato leaf mold</name>
    <name type="synonym">Cladosporium fulvum</name>
    <dbReference type="NCBI Taxonomy" id="5499"/>
    <lineage>
        <taxon>Eukaryota</taxon>
        <taxon>Fungi</taxon>
        <taxon>Dikarya</taxon>
        <taxon>Ascomycota</taxon>
        <taxon>Pezizomycotina</taxon>
        <taxon>Dothideomycetes</taxon>
        <taxon>Dothideomycetidae</taxon>
        <taxon>Mycosphaerellales</taxon>
        <taxon>Mycosphaerellaceae</taxon>
        <taxon>Fulvia</taxon>
    </lineage>
</organism>
<dbReference type="Proteomes" id="UP000756132">
    <property type="component" value="Chromosome 6"/>
</dbReference>
<evidence type="ECO:0000256" key="3">
    <source>
        <dbReference type="ARBA" id="ARBA00022679"/>
    </source>
</evidence>
<feature type="compositionally biased region" description="Polar residues" evidence="10">
    <location>
        <begin position="369"/>
        <end position="388"/>
    </location>
</feature>
<dbReference type="GO" id="GO:0006974">
    <property type="term" value="P:DNA damage response"/>
    <property type="evidence" value="ECO:0007669"/>
    <property type="project" value="UniProtKB-KW"/>
</dbReference>
<dbReference type="PANTHER" id="PTHR31571:SF2">
    <property type="entry name" value="HISTONE ACETYLTRANSFERASE RTT109"/>
    <property type="match status" value="1"/>
</dbReference>
<dbReference type="InterPro" id="IPR016849">
    <property type="entry name" value="Rtt109"/>
</dbReference>
<protein>
    <recommendedName>
        <fullName evidence="2">histone acetyltransferase</fullName>
        <ecNumber evidence="2">2.3.1.48</ecNumber>
    </recommendedName>
</protein>
<evidence type="ECO:0000256" key="8">
    <source>
        <dbReference type="ARBA" id="ARBA00023242"/>
    </source>
</evidence>
<evidence type="ECO:0000256" key="7">
    <source>
        <dbReference type="ARBA" id="ARBA00023163"/>
    </source>
</evidence>
<evidence type="ECO:0000256" key="1">
    <source>
        <dbReference type="ARBA" id="ARBA00004123"/>
    </source>
</evidence>
<dbReference type="GeneID" id="71987598"/>
<dbReference type="GO" id="GO:0006355">
    <property type="term" value="P:regulation of DNA-templated transcription"/>
    <property type="evidence" value="ECO:0007669"/>
    <property type="project" value="InterPro"/>
</dbReference>
<keyword evidence="8" id="KW-0539">Nucleus</keyword>